<dbReference type="PROSITE" id="PS00086">
    <property type="entry name" value="CYTOCHROME_P450"/>
    <property type="match status" value="1"/>
</dbReference>
<dbReference type="GO" id="GO:0005506">
    <property type="term" value="F:iron ion binding"/>
    <property type="evidence" value="ECO:0007669"/>
    <property type="project" value="InterPro"/>
</dbReference>
<dbReference type="FunFam" id="1.10.630.10:FF:000018">
    <property type="entry name" value="Cytochrome P450 monooxygenase"/>
    <property type="match status" value="1"/>
</dbReference>
<dbReference type="RefSeq" id="WP_163829143.1">
    <property type="nucleotide sequence ID" value="NZ_JAAGUZ010000033.1"/>
</dbReference>
<keyword evidence="3 8" id="KW-0349">Heme</keyword>
<keyword evidence="4 8" id="KW-0479">Metal-binding</keyword>
<dbReference type="GO" id="GO:0008395">
    <property type="term" value="F:steroid hydroxylase activity"/>
    <property type="evidence" value="ECO:0007669"/>
    <property type="project" value="TreeGrafter"/>
</dbReference>
<evidence type="ECO:0000256" key="3">
    <source>
        <dbReference type="ARBA" id="ARBA00022617"/>
    </source>
</evidence>
<sequence length="435" mass="48451">MKPQYLFRWLSAHGMPRAVLRTQARRGDAFARLMGGPDGLDDPYPLIEQLRGDGGLQRAAISWVTFDHGLSRAILRDNQFGVRTPESFALPGPLQWLSKRFPVPPNPVEPPSMLVIDPPEHTRMRKPVSSAFTPRAIGKLRDRVETVTAELLDALPANGSADLVESYAAQVPIAIISEMLGFPDEDRQMFLRWGDRMTPLLDLGISWQAHRRAMDATHFMNHYLIEHIERLRRTPGDDILSTLVTTGELNTEELIATASLLMGAGFETTVNLISNGISQLLAHPDQLDRLREEPDLWPNAIEEVLRFDPPVQTTARTALTDTELENVPLRAGATIVLSLAGANRDPEVFEDPARFDVARANAKDHLTFSSGIHVCLGASLARMEGTHALRGLFERFPDLRLEGPPRRRQLFTLHGYEHMPANLGPRARSPQHSGV</sequence>
<dbReference type="SUPFAM" id="SSF48264">
    <property type="entry name" value="Cytochrome P450"/>
    <property type="match status" value="1"/>
</dbReference>
<dbReference type="InterPro" id="IPR002397">
    <property type="entry name" value="Cyt_P450_B"/>
</dbReference>
<dbReference type="GO" id="GO:0006707">
    <property type="term" value="P:cholesterol catabolic process"/>
    <property type="evidence" value="ECO:0007669"/>
    <property type="project" value="TreeGrafter"/>
</dbReference>
<dbReference type="EMBL" id="JAAGUZ010000033">
    <property type="protein sequence ID" value="NEW45569.1"/>
    <property type="molecule type" value="Genomic_DNA"/>
</dbReference>
<dbReference type="Gene3D" id="1.10.630.10">
    <property type="entry name" value="Cytochrome P450"/>
    <property type="match status" value="1"/>
</dbReference>
<dbReference type="PRINTS" id="PR00385">
    <property type="entry name" value="P450"/>
</dbReference>
<evidence type="ECO:0000256" key="1">
    <source>
        <dbReference type="ARBA" id="ARBA00001971"/>
    </source>
</evidence>
<dbReference type="PANTHER" id="PTHR46696:SF4">
    <property type="entry name" value="BIOTIN BIOSYNTHESIS CYTOCHROME P450"/>
    <property type="match status" value="1"/>
</dbReference>
<dbReference type="InterPro" id="IPR017972">
    <property type="entry name" value="Cyt_P450_CS"/>
</dbReference>
<comment type="cofactor">
    <cofactor evidence="1">
        <name>heme</name>
        <dbReference type="ChEBI" id="CHEBI:30413"/>
    </cofactor>
</comment>
<evidence type="ECO:0000256" key="5">
    <source>
        <dbReference type="ARBA" id="ARBA00023002"/>
    </source>
</evidence>
<protein>
    <submittedName>
        <fullName evidence="9">Cytochrome P450</fullName>
    </submittedName>
</protein>
<evidence type="ECO:0000313" key="9">
    <source>
        <dbReference type="EMBL" id="NEW45569.1"/>
    </source>
</evidence>
<keyword evidence="7 8" id="KW-0503">Monooxygenase</keyword>
<comment type="similarity">
    <text evidence="2 8">Belongs to the cytochrome P450 family.</text>
</comment>
<evidence type="ECO:0000256" key="2">
    <source>
        <dbReference type="ARBA" id="ARBA00010617"/>
    </source>
</evidence>
<dbReference type="Proteomes" id="UP000468928">
    <property type="component" value="Unassembled WGS sequence"/>
</dbReference>
<organism evidence="9 10">
    <name type="scientific">Nocardia cyriacigeorgica</name>
    <dbReference type="NCBI Taxonomy" id="135487"/>
    <lineage>
        <taxon>Bacteria</taxon>
        <taxon>Bacillati</taxon>
        <taxon>Actinomycetota</taxon>
        <taxon>Actinomycetes</taxon>
        <taxon>Mycobacteriales</taxon>
        <taxon>Nocardiaceae</taxon>
        <taxon>Nocardia</taxon>
    </lineage>
</organism>
<evidence type="ECO:0000256" key="7">
    <source>
        <dbReference type="ARBA" id="ARBA00023033"/>
    </source>
</evidence>
<dbReference type="InterPro" id="IPR036396">
    <property type="entry name" value="Cyt_P450_sf"/>
</dbReference>
<evidence type="ECO:0000256" key="4">
    <source>
        <dbReference type="ARBA" id="ARBA00022723"/>
    </source>
</evidence>
<keyword evidence="5 8" id="KW-0560">Oxidoreductase</keyword>
<reference evidence="9 10" key="1">
    <citation type="submission" date="2020-01" db="EMBL/GenBank/DDBJ databases">
        <title>Genetics and antimicrobial susceptibilities of Nocardia species isolated from the soil; a comparison with species isolated from humans.</title>
        <authorList>
            <person name="Carrasco G."/>
            <person name="Monzon S."/>
            <person name="Sansegundo M."/>
            <person name="Garcia E."/>
            <person name="Garrido N."/>
            <person name="Medina M.J."/>
            <person name="Villalon P."/>
            <person name="Ramirez-Arocha A.C."/>
            <person name="Jimenez P."/>
            <person name="Cuesta I."/>
            <person name="Valdezate S."/>
        </authorList>
    </citation>
    <scope>NUCLEOTIDE SEQUENCE [LARGE SCALE GENOMIC DNA]</scope>
    <source>
        <strain evidence="9 10">CNM20110639</strain>
    </source>
</reference>
<dbReference type="InterPro" id="IPR001128">
    <property type="entry name" value="Cyt_P450"/>
</dbReference>
<dbReference type="Pfam" id="PF00067">
    <property type="entry name" value="p450"/>
    <property type="match status" value="1"/>
</dbReference>
<gene>
    <name evidence="9" type="ORF">GV789_14060</name>
</gene>
<dbReference type="AlphaFoldDB" id="A0A6P1D7J8"/>
<proteinExistence type="inferred from homology"/>
<evidence type="ECO:0000256" key="8">
    <source>
        <dbReference type="RuleBase" id="RU000461"/>
    </source>
</evidence>
<dbReference type="PRINTS" id="PR00359">
    <property type="entry name" value="BP450"/>
</dbReference>
<name>A0A6P1D7J8_9NOCA</name>
<evidence type="ECO:0000313" key="10">
    <source>
        <dbReference type="Proteomes" id="UP000468928"/>
    </source>
</evidence>
<evidence type="ECO:0000256" key="6">
    <source>
        <dbReference type="ARBA" id="ARBA00023004"/>
    </source>
</evidence>
<comment type="caution">
    <text evidence="9">The sequence shown here is derived from an EMBL/GenBank/DDBJ whole genome shotgun (WGS) entry which is preliminary data.</text>
</comment>
<dbReference type="CDD" id="cd20625">
    <property type="entry name" value="CYP164-like"/>
    <property type="match status" value="1"/>
</dbReference>
<dbReference type="GO" id="GO:0020037">
    <property type="term" value="F:heme binding"/>
    <property type="evidence" value="ECO:0007669"/>
    <property type="project" value="InterPro"/>
</dbReference>
<keyword evidence="6 8" id="KW-0408">Iron</keyword>
<dbReference type="GO" id="GO:0036199">
    <property type="term" value="F:cholest-4-en-3-one 26-monooxygenase activity"/>
    <property type="evidence" value="ECO:0007669"/>
    <property type="project" value="TreeGrafter"/>
</dbReference>
<accession>A0A6P1D7J8</accession>
<dbReference type="PANTHER" id="PTHR46696">
    <property type="entry name" value="P450, PUTATIVE (EUROFUNG)-RELATED"/>
    <property type="match status" value="1"/>
</dbReference>